<gene>
    <name evidence="3" type="ORF">JJQ90_20110</name>
</gene>
<proteinExistence type="inferred from homology"/>
<dbReference type="EMBL" id="JAERQM010000006">
    <property type="protein sequence ID" value="MBU8546038.1"/>
    <property type="molecule type" value="Genomic_DNA"/>
</dbReference>
<dbReference type="Pfam" id="PF00378">
    <property type="entry name" value="ECH_1"/>
    <property type="match status" value="1"/>
</dbReference>
<name>A0ABS6HEC8_9PROT</name>
<organism evidence="3 4">
    <name type="scientific">Falsiroseomonas oleicola</name>
    <dbReference type="NCBI Taxonomy" id="2801474"/>
    <lineage>
        <taxon>Bacteria</taxon>
        <taxon>Pseudomonadati</taxon>
        <taxon>Pseudomonadota</taxon>
        <taxon>Alphaproteobacteria</taxon>
        <taxon>Acetobacterales</taxon>
        <taxon>Roseomonadaceae</taxon>
        <taxon>Falsiroseomonas</taxon>
    </lineage>
</organism>
<comment type="similarity">
    <text evidence="1 2">Belongs to the enoyl-CoA hydratase/isomerase family.</text>
</comment>
<protein>
    <submittedName>
        <fullName evidence="3">Enoyl-CoA hydratase/isomerase family protein</fullName>
    </submittedName>
</protein>
<dbReference type="Proteomes" id="UP000689967">
    <property type="component" value="Unassembled WGS sequence"/>
</dbReference>
<keyword evidence="4" id="KW-1185">Reference proteome</keyword>
<evidence type="ECO:0000256" key="2">
    <source>
        <dbReference type="RuleBase" id="RU003707"/>
    </source>
</evidence>
<accession>A0ABS6HEC8</accession>
<evidence type="ECO:0000313" key="3">
    <source>
        <dbReference type="EMBL" id="MBU8546038.1"/>
    </source>
</evidence>
<evidence type="ECO:0000313" key="4">
    <source>
        <dbReference type="Proteomes" id="UP000689967"/>
    </source>
</evidence>
<dbReference type="PANTHER" id="PTHR11941">
    <property type="entry name" value="ENOYL-COA HYDRATASE-RELATED"/>
    <property type="match status" value="1"/>
</dbReference>
<dbReference type="PROSITE" id="PS00166">
    <property type="entry name" value="ENOYL_COA_HYDRATASE"/>
    <property type="match status" value="1"/>
</dbReference>
<dbReference type="CDD" id="cd06558">
    <property type="entry name" value="crotonase-like"/>
    <property type="match status" value="1"/>
</dbReference>
<reference evidence="3 4" key="1">
    <citation type="submission" date="2021-01" db="EMBL/GenBank/DDBJ databases">
        <title>Roseomonas sp. nov, a bacterium isolated from an oil production mixture in Yumen Oilfield.</title>
        <authorList>
            <person name="Wu D."/>
        </authorList>
    </citation>
    <scope>NUCLEOTIDE SEQUENCE [LARGE SCALE GENOMIC DNA]</scope>
    <source>
        <strain evidence="3 4">ROY-5-3</strain>
    </source>
</reference>
<dbReference type="PANTHER" id="PTHR11941:SF54">
    <property type="entry name" value="ENOYL-COA HYDRATASE, MITOCHONDRIAL"/>
    <property type="match status" value="1"/>
</dbReference>
<evidence type="ECO:0000256" key="1">
    <source>
        <dbReference type="ARBA" id="ARBA00005254"/>
    </source>
</evidence>
<dbReference type="InterPro" id="IPR018376">
    <property type="entry name" value="Enoyl-CoA_hyd/isom_CS"/>
</dbReference>
<dbReference type="InterPro" id="IPR001753">
    <property type="entry name" value="Enoyl-CoA_hydra/iso"/>
</dbReference>
<comment type="caution">
    <text evidence="3">The sequence shown here is derived from an EMBL/GenBank/DDBJ whole genome shotgun (WGS) entry which is preliminary data.</text>
</comment>
<dbReference type="RefSeq" id="WP_216878046.1">
    <property type="nucleotide sequence ID" value="NZ_JAERQM010000006.1"/>
</dbReference>
<sequence>MTLRLLRQAGIATLLIDNPVRRNAMGRAMWQALPGLVAQAVADPAIAVLALTGQGAHFCGGADIAEFATGYATPEAASASNAAIRAAVDSLAECPKPVVAVIRGACIGGGVAMALACDIRIAAEDARFAVTPVKLGLIYSQSDTQRLIRTVGVGRAKEMLFTARMVEAAEALRIGLVERLLPPDDFEAGAAQILAGLAATSRPALRAVKRMADAIEAGAPPDAPELDALFEDQFRGADFAEGSAAFLAKRPPRFTAG</sequence>